<organism evidence="7 8">
    <name type="scientific">Bradyrhizobium denitrificans</name>
    <dbReference type="NCBI Taxonomy" id="2734912"/>
    <lineage>
        <taxon>Bacteria</taxon>
        <taxon>Pseudomonadati</taxon>
        <taxon>Pseudomonadota</taxon>
        <taxon>Alphaproteobacteria</taxon>
        <taxon>Hyphomicrobiales</taxon>
        <taxon>Nitrobacteraceae</taxon>
        <taxon>Bradyrhizobium</taxon>
    </lineage>
</organism>
<dbReference type="InterPro" id="IPR005119">
    <property type="entry name" value="LysR_subst-bd"/>
</dbReference>
<sequence length="316" mass="34873">MPYSNNRPHGGSAISGLDLRQLRYAVIAADYGSIRQAAEALLIKQSTISRSIRQLEDTLGVAVFARTSGGVQATDAGRQFLRMARSVLDQMDMIIAVSQANGRGESGRLTVGFCTSLTTGNLRATLLEFRTRFPHVQLGTIERSRARLVTALRNGAIDIHIVTGDAPSFYSKVMRLWSERILVVLPESHALAAQDVVYWTDLQDQTILLSQYDPGRELEGLLTTKLTSTSDRLRIERHDVSRGVLKSLVAMGLGLSLVLESDIGANFPGLTYREVRDGTGPSRLEFAAAWREDNESPPLRDFIKLLNERYPASFPV</sequence>
<evidence type="ECO:0000256" key="1">
    <source>
        <dbReference type="ARBA" id="ARBA00003502"/>
    </source>
</evidence>
<dbReference type="PANTHER" id="PTHR30346:SF0">
    <property type="entry name" value="HCA OPERON TRANSCRIPTIONAL ACTIVATOR HCAR"/>
    <property type="match status" value="1"/>
</dbReference>
<comment type="caution">
    <text evidence="7">The sequence shown here is derived from an EMBL/GenBank/DDBJ whole genome shotgun (WGS) entry which is preliminary data.</text>
</comment>
<dbReference type="SUPFAM" id="SSF53850">
    <property type="entry name" value="Periplasmic binding protein-like II"/>
    <property type="match status" value="1"/>
</dbReference>
<dbReference type="PRINTS" id="PR00039">
    <property type="entry name" value="HTHLYSR"/>
</dbReference>
<evidence type="ECO:0000259" key="6">
    <source>
        <dbReference type="PROSITE" id="PS50931"/>
    </source>
</evidence>
<accession>A0ABS5GGI2</accession>
<dbReference type="Gene3D" id="1.10.10.10">
    <property type="entry name" value="Winged helix-like DNA-binding domain superfamily/Winged helix DNA-binding domain"/>
    <property type="match status" value="1"/>
</dbReference>
<dbReference type="InterPro" id="IPR036390">
    <property type="entry name" value="WH_DNA-bd_sf"/>
</dbReference>
<dbReference type="Proteomes" id="UP001314635">
    <property type="component" value="Unassembled WGS sequence"/>
</dbReference>
<evidence type="ECO:0000256" key="5">
    <source>
        <dbReference type="ARBA" id="ARBA00023163"/>
    </source>
</evidence>
<dbReference type="InterPro" id="IPR000847">
    <property type="entry name" value="LysR_HTH_N"/>
</dbReference>
<dbReference type="PROSITE" id="PS50931">
    <property type="entry name" value="HTH_LYSR"/>
    <property type="match status" value="1"/>
</dbReference>
<evidence type="ECO:0000313" key="8">
    <source>
        <dbReference type="Proteomes" id="UP001314635"/>
    </source>
</evidence>
<dbReference type="SUPFAM" id="SSF46785">
    <property type="entry name" value="Winged helix' DNA-binding domain"/>
    <property type="match status" value="1"/>
</dbReference>
<dbReference type="Pfam" id="PF03466">
    <property type="entry name" value="LysR_substrate"/>
    <property type="match status" value="1"/>
</dbReference>
<evidence type="ECO:0000313" key="7">
    <source>
        <dbReference type="EMBL" id="MBR1140384.1"/>
    </source>
</evidence>
<feature type="domain" description="HTH lysR-type" evidence="6">
    <location>
        <begin position="17"/>
        <end position="74"/>
    </location>
</feature>
<keyword evidence="8" id="KW-1185">Reference proteome</keyword>
<dbReference type="Gene3D" id="3.40.190.10">
    <property type="entry name" value="Periplasmic binding protein-like II"/>
    <property type="match status" value="2"/>
</dbReference>
<evidence type="ECO:0000256" key="3">
    <source>
        <dbReference type="ARBA" id="ARBA00023015"/>
    </source>
</evidence>
<comment type="function">
    <text evidence="1">NodD regulates the expression of the nodABCFE genes which encode other nodulation proteins. NodD is also a negative regulator of its own expression. Binds flavonoids as inducers.</text>
</comment>
<dbReference type="RefSeq" id="WP_041750419.1">
    <property type="nucleotide sequence ID" value="NZ_JAFCLK010000040.1"/>
</dbReference>
<reference evidence="8" key="1">
    <citation type="journal article" date="2021" name="ISME J.">
        <title>Evolutionary origin and ecological implication of a unique nif island in free-living Bradyrhizobium lineages.</title>
        <authorList>
            <person name="Tao J."/>
        </authorList>
    </citation>
    <scope>NUCLEOTIDE SEQUENCE [LARGE SCALE GENOMIC DNA]</scope>
    <source>
        <strain evidence="8">SZCCT0094</strain>
    </source>
</reference>
<protein>
    <submittedName>
        <fullName evidence="7">LysR family transcriptional regulator</fullName>
    </submittedName>
</protein>
<keyword evidence="4" id="KW-0238">DNA-binding</keyword>
<evidence type="ECO:0000256" key="4">
    <source>
        <dbReference type="ARBA" id="ARBA00023125"/>
    </source>
</evidence>
<dbReference type="InterPro" id="IPR036388">
    <property type="entry name" value="WH-like_DNA-bd_sf"/>
</dbReference>
<name>A0ABS5GGI2_9BRAD</name>
<dbReference type="CDD" id="cd08414">
    <property type="entry name" value="PBP2_LTTR_aromatics_like"/>
    <property type="match status" value="1"/>
</dbReference>
<evidence type="ECO:0000256" key="2">
    <source>
        <dbReference type="ARBA" id="ARBA00009437"/>
    </source>
</evidence>
<keyword evidence="3" id="KW-0805">Transcription regulation</keyword>
<keyword evidence="5" id="KW-0804">Transcription</keyword>
<dbReference type="EMBL" id="JAFCLK010000040">
    <property type="protein sequence ID" value="MBR1140384.1"/>
    <property type="molecule type" value="Genomic_DNA"/>
</dbReference>
<proteinExistence type="inferred from homology"/>
<gene>
    <name evidence="7" type="ORF">JQ619_31965</name>
</gene>
<dbReference type="PANTHER" id="PTHR30346">
    <property type="entry name" value="TRANSCRIPTIONAL DUAL REGULATOR HCAR-RELATED"/>
    <property type="match status" value="1"/>
</dbReference>
<dbReference type="Pfam" id="PF00126">
    <property type="entry name" value="HTH_1"/>
    <property type="match status" value="1"/>
</dbReference>
<comment type="similarity">
    <text evidence="2">Belongs to the LysR transcriptional regulatory family.</text>
</comment>